<gene>
    <name evidence="3" type="primary">Kin_1</name>
    <name evidence="3" type="ORF">g.30196</name>
</gene>
<dbReference type="GO" id="GO:0006260">
    <property type="term" value="P:DNA replication"/>
    <property type="evidence" value="ECO:0007669"/>
    <property type="project" value="TreeGrafter"/>
</dbReference>
<feature type="compositionally biased region" description="Basic and acidic residues" evidence="1">
    <location>
        <begin position="138"/>
        <end position="156"/>
    </location>
</feature>
<feature type="domain" description="DNA/RNA-binding protein Kin17 WH-like" evidence="2">
    <location>
        <begin position="1"/>
        <end position="72"/>
    </location>
</feature>
<dbReference type="PANTHER" id="PTHR12805">
    <property type="entry name" value="KIN17 KIN, ANTIGENIC DETERMINANT OF RECA PROTEIN HOMOLOG"/>
    <property type="match status" value="1"/>
</dbReference>
<accession>A0A1D1Z951</accession>
<evidence type="ECO:0000259" key="2">
    <source>
        <dbReference type="SMART" id="SM01253"/>
    </source>
</evidence>
<dbReference type="InterPro" id="IPR019447">
    <property type="entry name" value="DNA/RNA-bd_Kin17_WH-like_dom"/>
</dbReference>
<feature type="non-terminal residue" evidence="3">
    <location>
        <position position="176"/>
    </location>
</feature>
<proteinExistence type="predicted"/>
<dbReference type="SMART" id="SM01253">
    <property type="entry name" value="Kin17_mid"/>
    <property type="match status" value="1"/>
</dbReference>
<feature type="region of interest" description="Disordered" evidence="1">
    <location>
        <begin position="117"/>
        <end position="176"/>
    </location>
</feature>
<protein>
    <submittedName>
        <fullName evidence="3">DNA/RNA-binding protein KIN17</fullName>
    </submittedName>
</protein>
<dbReference type="PANTHER" id="PTHR12805:SF0">
    <property type="entry name" value="DNA_RNA-BINDING PROTEIN KIN17"/>
    <property type="match status" value="1"/>
</dbReference>
<dbReference type="InterPro" id="IPR038254">
    <property type="entry name" value="KIN17_WH-like_sf"/>
</dbReference>
<organism evidence="3">
    <name type="scientific">Anthurium amnicola</name>
    <dbReference type="NCBI Taxonomy" id="1678845"/>
    <lineage>
        <taxon>Eukaryota</taxon>
        <taxon>Viridiplantae</taxon>
        <taxon>Streptophyta</taxon>
        <taxon>Embryophyta</taxon>
        <taxon>Tracheophyta</taxon>
        <taxon>Spermatophyta</taxon>
        <taxon>Magnoliopsida</taxon>
        <taxon>Liliopsida</taxon>
        <taxon>Araceae</taxon>
        <taxon>Pothoideae</taxon>
        <taxon>Potheae</taxon>
        <taxon>Anthurium</taxon>
    </lineage>
</organism>
<dbReference type="Gene3D" id="1.10.10.2030">
    <property type="entry name" value="DNA/RNA-binding protein Kin17, conserved domain"/>
    <property type="match status" value="1"/>
</dbReference>
<dbReference type="GO" id="GO:0005634">
    <property type="term" value="C:nucleus"/>
    <property type="evidence" value="ECO:0007669"/>
    <property type="project" value="TreeGrafter"/>
</dbReference>
<dbReference type="GO" id="GO:0006974">
    <property type="term" value="P:DNA damage response"/>
    <property type="evidence" value="ECO:0007669"/>
    <property type="project" value="TreeGrafter"/>
</dbReference>
<dbReference type="EMBL" id="GDJX01004501">
    <property type="protein sequence ID" value="JAT63435.1"/>
    <property type="molecule type" value="Transcribed_RNA"/>
</dbReference>
<sequence length="176" mass="18925">MNATRWATLTDFVKHLGLTCNCKVEETPKGWFLTYVDRDPDTVFKDRLTNKRLRSDLAEEEKHERMVARQIDCALAAYEEASGPLFSSNSAPSASHYTAASGNVTFSLAAGSSRKPVAAASSGGPSLAQADASELQLGDDHSWDEGNASERSRTSGDADGASSSGFSVLDELMREE</sequence>
<dbReference type="AlphaFoldDB" id="A0A1D1Z951"/>
<dbReference type="Pfam" id="PF10357">
    <property type="entry name" value="WH_KIN17"/>
    <property type="match status" value="1"/>
</dbReference>
<dbReference type="GO" id="GO:0003690">
    <property type="term" value="F:double-stranded DNA binding"/>
    <property type="evidence" value="ECO:0007669"/>
    <property type="project" value="TreeGrafter"/>
</dbReference>
<evidence type="ECO:0000313" key="3">
    <source>
        <dbReference type="EMBL" id="JAT63435.1"/>
    </source>
</evidence>
<reference evidence="3" key="1">
    <citation type="submission" date="2015-07" db="EMBL/GenBank/DDBJ databases">
        <title>Transcriptome Assembly of Anthurium amnicola.</title>
        <authorList>
            <person name="Suzuki J."/>
        </authorList>
    </citation>
    <scope>NUCLEOTIDE SEQUENCE</scope>
</reference>
<name>A0A1D1Z951_9ARAE</name>
<dbReference type="InterPro" id="IPR037321">
    <property type="entry name" value="KIN17-like"/>
</dbReference>
<evidence type="ECO:0000256" key="1">
    <source>
        <dbReference type="SAM" id="MobiDB-lite"/>
    </source>
</evidence>